<protein>
    <submittedName>
        <fullName evidence="1">Uncharacterized protein</fullName>
    </submittedName>
</protein>
<gene>
    <name evidence="1" type="ORF">MFLO_00165</name>
</gene>
<reference evidence="1 2" key="1">
    <citation type="journal article" date="2014" name="Int. J. Syst. Evol. Microbiol.">
        <title>Listeria floridensis sp. nov., Listeria aquatica sp. nov., Listeria cornellensis sp. nov., Listeria riparia sp. nov. and Listeria grandensis sp. nov., from agricultural and natural environments.</title>
        <authorList>
            <person name="den Bakker H.C."/>
            <person name="Warchocki S."/>
            <person name="Wright E.M."/>
            <person name="Allred A.F."/>
            <person name="Ahlstrom C."/>
            <person name="Manuel C.S."/>
            <person name="Stasiewicz M.J."/>
            <person name="Burrell A."/>
            <person name="Roof S."/>
            <person name="Strawn L."/>
            <person name="Fortes E.D."/>
            <person name="Nightingale K.K."/>
            <person name="Kephart D."/>
            <person name="Wiedmann M."/>
        </authorList>
    </citation>
    <scope>NUCLEOTIDE SEQUENCE [LARGE SCALE GENOMIC DNA]</scope>
    <source>
        <strain evidence="1 2">FSL S10-1187</strain>
    </source>
</reference>
<sequence>MLCVTFIIVSQMNLAVAYGSAQVKQSDNYKRENIKIKDIYQKAIDGKFFFEKKLSFFFMDRIRENLFMAKLCSSEKGSFSERKYDI</sequence>
<dbReference type="Proteomes" id="UP000019249">
    <property type="component" value="Unassembled WGS sequence"/>
</dbReference>
<proteinExistence type="predicted"/>
<name>A0ABP3B111_9LIST</name>
<evidence type="ECO:0000313" key="2">
    <source>
        <dbReference type="Proteomes" id="UP000019249"/>
    </source>
</evidence>
<organism evidence="1 2">
    <name type="scientific">Listeria floridensis FSL S10-1187</name>
    <dbReference type="NCBI Taxonomy" id="1265817"/>
    <lineage>
        <taxon>Bacteria</taxon>
        <taxon>Bacillati</taxon>
        <taxon>Bacillota</taxon>
        <taxon>Bacilli</taxon>
        <taxon>Bacillales</taxon>
        <taxon>Listeriaceae</taxon>
        <taxon>Listeria</taxon>
    </lineage>
</organism>
<evidence type="ECO:0000313" key="1">
    <source>
        <dbReference type="EMBL" id="EUJ33621.1"/>
    </source>
</evidence>
<keyword evidence="2" id="KW-1185">Reference proteome</keyword>
<accession>A0ABP3B111</accession>
<comment type="caution">
    <text evidence="1">The sequence shown here is derived from an EMBL/GenBank/DDBJ whole genome shotgun (WGS) entry which is preliminary data.</text>
</comment>
<dbReference type="EMBL" id="AODF01000001">
    <property type="protein sequence ID" value="EUJ33621.1"/>
    <property type="molecule type" value="Genomic_DNA"/>
</dbReference>